<gene>
    <name evidence="4" type="ORF">C5Y96_04910</name>
</gene>
<dbReference type="GO" id="GO:0070569">
    <property type="term" value="F:uridylyltransferase activity"/>
    <property type="evidence" value="ECO:0007669"/>
    <property type="project" value="InterPro"/>
</dbReference>
<dbReference type="CDD" id="cd04193">
    <property type="entry name" value="UDPGlcNAc_PPase"/>
    <property type="match status" value="1"/>
</dbReference>
<dbReference type="InterPro" id="IPR039741">
    <property type="entry name" value="UDP-sugar_pyrophosphorylase"/>
</dbReference>
<comment type="similarity">
    <text evidence="1">Belongs to the UDPGP type 1 family.</text>
</comment>
<evidence type="ECO:0000256" key="3">
    <source>
        <dbReference type="ARBA" id="ARBA00022695"/>
    </source>
</evidence>
<dbReference type="Proteomes" id="UP000240009">
    <property type="component" value="Unassembled WGS sequence"/>
</dbReference>
<organism evidence="4 5">
    <name type="scientific">Blastopirellula marina</name>
    <dbReference type="NCBI Taxonomy" id="124"/>
    <lineage>
        <taxon>Bacteria</taxon>
        <taxon>Pseudomonadati</taxon>
        <taxon>Planctomycetota</taxon>
        <taxon>Planctomycetia</taxon>
        <taxon>Pirellulales</taxon>
        <taxon>Pirellulaceae</taxon>
        <taxon>Blastopirellula</taxon>
    </lineage>
</organism>
<evidence type="ECO:0000313" key="4">
    <source>
        <dbReference type="EMBL" id="PQO39200.1"/>
    </source>
</evidence>
<keyword evidence="3" id="KW-0548">Nucleotidyltransferase</keyword>
<protein>
    <submittedName>
        <fullName evidence="4">UDP-N-acetylglucosamine pyrophosphorylase</fullName>
    </submittedName>
</protein>
<dbReference type="Gene3D" id="3.90.550.10">
    <property type="entry name" value="Spore Coat Polysaccharide Biosynthesis Protein SpsA, Chain A"/>
    <property type="match status" value="1"/>
</dbReference>
<sequence length="465" mass="50998">MSSEQELVKQLNEAGQTEMAQYLAACEEGIAKKLAAQLEQIDLKELAELAGEQASEEAPRDYTKLQPPQAVRLKDQDDPNKIATAREVGEKLLMEGKVAALLVAGGQGSRLGFDHPKGMFPVGPVSGNTLFQIHLEKIVARSRRYGKAIPLYLMTSPATHDETIEFLDKHDRFGMAQEDLHIFCQGTMPAIDLETKQLLLAEPDQLALSPDGHGGMLAALVKSGCLEDMTRRGIEQIYYFQVDNPLADVCEPEFLGLHHQAESEMSTQVVAKKLPEEKLGILAELDGQLQLVEYSELPAEQAAETIEDGTLKHWAGNIAVHGVKMSFLQRMSSQAGSLPWHKAIKKVPYVSPAGDVITPETPNAIKFERFIFDLLPQAQNPMVVEVDPALRFAPVKNADGAPSDTPQAAKDALCAIHRLWLKQCGVECADDRKIEISPLTALDAGQLKEKLDAKPELAKADYIND</sequence>
<name>A0A2S8G4I5_9BACT</name>
<dbReference type="PANTHER" id="PTHR11952">
    <property type="entry name" value="UDP- GLUCOSE PYROPHOSPHORYLASE"/>
    <property type="match status" value="1"/>
</dbReference>
<dbReference type="OrthoDB" id="9806910at2"/>
<dbReference type="AlphaFoldDB" id="A0A2S8G4I5"/>
<dbReference type="RefSeq" id="WP_105350464.1">
    <property type="nucleotide sequence ID" value="NZ_PUIA01000016.1"/>
</dbReference>
<dbReference type="InterPro" id="IPR002618">
    <property type="entry name" value="UDPGP_fam"/>
</dbReference>
<evidence type="ECO:0000256" key="2">
    <source>
        <dbReference type="ARBA" id="ARBA00022679"/>
    </source>
</evidence>
<dbReference type="InterPro" id="IPR029044">
    <property type="entry name" value="Nucleotide-diphossugar_trans"/>
</dbReference>
<comment type="caution">
    <text evidence="4">The sequence shown here is derived from an EMBL/GenBank/DDBJ whole genome shotgun (WGS) entry which is preliminary data.</text>
</comment>
<dbReference type="EMBL" id="PUIA01000016">
    <property type="protein sequence ID" value="PQO39200.1"/>
    <property type="molecule type" value="Genomic_DNA"/>
</dbReference>
<evidence type="ECO:0000256" key="1">
    <source>
        <dbReference type="ARBA" id="ARBA00010401"/>
    </source>
</evidence>
<dbReference type="PANTHER" id="PTHR11952:SF2">
    <property type="entry name" value="LD24639P"/>
    <property type="match status" value="1"/>
</dbReference>
<dbReference type="Pfam" id="PF01704">
    <property type="entry name" value="UDPGP"/>
    <property type="match status" value="1"/>
</dbReference>
<dbReference type="SUPFAM" id="SSF53448">
    <property type="entry name" value="Nucleotide-diphospho-sugar transferases"/>
    <property type="match status" value="1"/>
</dbReference>
<proteinExistence type="inferred from homology"/>
<reference evidence="4 5" key="1">
    <citation type="submission" date="2018-02" db="EMBL/GenBank/DDBJ databases">
        <title>Comparative genomes isolates from brazilian mangrove.</title>
        <authorList>
            <person name="Araujo J.E."/>
            <person name="Taketani R.G."/>
            <person name="Silva M.C.P."/>
            <person name="Loureco M.V."/>
            <person name="Andreote F.D."/>
        </authorList>
    </citation>
    <scope>NUCLEOTIDE SEQUENCE [LARGE SCALE GENOMIC DNA]</scope>
    <source>
        <strain evidence="4 5">HEX-2 MGV</strain>
    </source>
</reference>
<keyword evidence="2" id="KW-0808">Transferase</keyword>
<accession>A0A2S8G4I5</accession>
<evidence type="ECO:0000313" key="5">
    <source>
        <dbReference type="Proteomes" id="UP000240009"/>
    </source>
</evidence>